<evidence type="ECO:0000313" key="11">
    <source>
        <dbReference type="Proteomes" id="UP001430360"/>
    </source>
</evidence>
<keyword evidence="11" id="KW-1185">Reference proteome</keyword>
<feature type="domain" description="OmpR/PhoB-type" evidence="9">
    <location>
        <begin position="158"/>
        <end position="255"/>
    </location>
</feature>
<keyword evidence="5" id="KW-0804">Transcription</keyword>
<dbReference type="CDD" id="cd00383">
    <property type="entry name" value="trans_reg_C"/>
    <property type="match status" value="1"/>
</dbReference>
<dbReference type="SUPFAM" id="SSF52172">
    <property type="entry name" value="CheY-like"/>
    <property type="match status" value="1"/>
</dbReference>
<protein>
    <submittedName>
        <fullName evidence="10">Response regulator transcription factor</fullName>
    </submittedName>
</protein>
<dbReference type="InterPro" id="IPR036388">
    <property type="entry name" value="WH-like_DNA-bd_sf"/>
</dbReference>
<keyword evidence="2" id="KW-0902">Two-component regulatory system</keyword>
<proteinExistence type="predicted"/>
<feature type="domain" description="Response regulatory" evidence="8">
    <location>
        <begin position="34"/>
        <end position="149"/>
    </location>
</feature>
<dbReference type="InterPro" id="IPR001867">
    <property type="entry name" value="OmpR/PhoB-type_DNA-bd"/>
</dbReference>
<evidence type="ECO:0000259" key="9">
    <source>
        <dbReference type="PROSITE" id="PS51755"/>
    </source>
</evidence>
<gene>
    <name evidence="10" type="ORF">LTT95_00370</name>
</gene>
<evidence type="ECO:0000256" key="3">
    <source>
        <dbReference type="ARBA" id="ARBA00023015"/>
    </source>
</evidence>
<organism evidence="10 11">
    <name type="scientific">Luteimonas fraxinea</name>
    <dbReference type="NCBI Taxonomy" id="2901869"/>
    <lineage>
        <taxon>Bacteria</taxon>
        <taxon>Pseudomonadati</taxon>
        <taxon>Pseudomonadota</taxon>
        <taxon>Gammaproteobacteria</taxon>
        <taxon>Lysobacterales</taxon>
        <taxon>Lysobacteraceae</taxon>
        <taxon>Luteimonas</taxon>
    </lineage>
</organism>
<dbReference type="InterPro" id="IPR016032">
    <property type="entry name" value="Sig_transdc_resp-reg_C-effctor"/>
</dbReference>
<dbReference type="RefSeq" id="WP_232133944.1">
    <property type="nucleotide sequence ID" value="NZ_CP089507.1"/>
</dbReference>
<dbReference type="Pfam" id="PF00486">
    <property type="entry name" value="Trans_reg_C"/>
    <property type="match status" value="1"/>
</dbReference>
<dbReference type="PROSITE" id="PS51755">
    <property type="entry name" value="OMPR_PHOB"/>
    <property type="match status" value="1"/>
</dbReference>
<dbReference type="Proteomes" id="UP001430360">
    <property type="component" value="Unassembled WGS sequence"/>
</dbReference>
<dbReference type="PANTHER" id="PTHR48111:SF22">
    <property type="entry name" value="REGULATOR OF RPOS"/>
    <property type="match status" value="1"/>
</dbReference>
<reference evidence="10" key="2">
    <citation type="journal article" date="2022" name="Syst. Appl. Microbiol.">
        <title>Physiological and genomic characterisation of Luteimonas fraxinea sp. nov., a bacterial species associated with trees tolerant to ash dieback.</title>
        <authorList>
            <person name="Ulrich K."/>
            <person name="Becker R."/>
            <person name="Behrendt U."/>
            <person name="Kube M."/>
            <person name="Schneck V."/>
            <person name="Ulrich A."/>
        </authorList>
    </citation>
    <scope>NUCLEOTIDE SEQUENCE</scope>
    <source>
        <strain evidence="10">A1P009</strain>
    </source>
</reference>
<keyword evidence="1 6" id="KW-0597">Phosphoprotein</keyword>
<dbReference type="EMBL" id="JAJQKU010000001">
    <property type="protein sequence ID" value="MCD9095395.1"/>
    <property type="molecule type" value="Genomic_DNA"/>
</dbReference>
<dbReference type="SMART" id="SM00862">
    <property type="entry name" value="Trans_reg_C"/>
    <property type="match status" value="1"/>
</dbReference>
<keyword evidence="4 7" id="KW-0238">DNA-binding</keyword>
<dbReference type="InterPro" id="IPR039420">
    <property type="entry name" value="WalR-like"/>
</dbReference>
<evidence type="ECO:0000256" key="5">
    <source>
        <dbReference type="ARBA" id="ARBA00023163"/>
    </source>
</evidence>
<dbReference type="InterPro" id="IPR011006">
    <property type="entry name" value="CheY-like_superfamily"/>
</dbReference>
<dbReference type="Pfam" id="PF00072">
    <property type="entry name" value="Response_reg"/>
    <property type="match status" value="1"/>
</dbReference>
<evidence type="ECO:0000256" key="7">
    <source>
        <dbReference type="PROSITE-ProRule" id="PRU01091"/>
    </source>
</evidence>
<evidence type="ECO:0000256" key="4">
    <source>
        <dbReference type="ARBA" id="ARBA00023125"/>
    </source>
</evidence>
<evidence type="ECO:0000256" key="1">
    <source>
        <dbReference type="ARBA" id="ARBA00022553"/>
    </source>
</evidence>
<dbReference type="Gene3D" id="1.10.10.10">
    <property type="entry name" value="Winged helix-like DNA-binding domain superfamily/Winged helix DNA-binding domain"/>
    <property type="match status" value="1"/>
</dbReference>
<dbReference type="PANTHER" id="PTHR48111">
    <property type="entry name" value="REGULATOR OF RPOS"/>
    <property type="match status" value="1"/>
</dbReference>
<keyword evidence="3" id="KW-0805">Transcription regulation</keyword>
<evidence type="ECO:0000313" key="10">
    <source>
        <dbReference type="EMBL" id="MCD9095395.1"/>
    </source>
</evidence>
<dbReference type="SMART" id="SM00448">
    <property type="entry name" value="REC"/>
    <property type="match status" value="1"/>
</dbReference>
<dbReference type="CDD" id="cd17574">
    <property type="entry name" value="REC_OmpR"/>
    <property type="match status" value="1"/>
</dbReference>
<dbReference type="Gene3D" id="6.10.250.690">
    <property type="match status" value="1"/>
</dbReference>
<dbReference type="Gene3D" id="3.40.50.2300">
    <property type="match status" value="1"/>
</dbReference>
<evidence type="ECO:0000256" key="6">
    <source>
        <dbReference type="PROSITE-ProRule" id="PRU00169"/>
    </source>
</evidence>
<name>A0ABS8U9Z1_9GAMM</name>
<dbReference type="SUPFAM" id="SSF46894">
    <property type="entry name" value="C-terminal effector domain of the bipartite response regulators"/>
    <property type="match status" value="1"/>
</dbReference>
<comment type="caution">
    <text evidence="10">The sequence shown here is derived from an EMBL/GenBank/DDBJ whole genome shotgun (WGS) entry which is preliminary data.</text>
</comment>
<feature type="DNA-binding region" description="OmpR/PhoB-type" evidence="7">
    <location>
        <begin position="158"/>
        <end position="255"/>
    </location>
</feature>
<feature type="modified residue" description="4-aspartylphosphate" evidence="6">
    <location>
        <position position="83"/>
    </location>
</feature>
<dbReference type="InterPro" id="IPR001789">
    <property type="entry name" value="Sig_transdc_resp-reg_receiver"/>
</dbReference>
<evidence type="ECO:0000256" key="2">
    <source>
        <dbReference type="ARBA" id="ARBA00023012"/>
    </source>
</evidence>
<accession>A0ABS8U9Z1</accession>
<evidence type="ECO:0000259" key="8">
    <source>
        <dbReference type="PROSITE" id="PS50110"/>
    </source>
</evidence>
<sequence>MFLSSLSLDGADPIHIGFYTTVCPKMSIPHRRTTVLLVDDDARLAALTTDWLEKKGIAVDYAASGSDALNLATEQRFDAILLDIDMPGMCGITVCRRLRDTSNASTPIVMLTARDSIETKVAGLEAGADDYVVKPFWPDELIARIEALTRRTRKEVAPEAVELDGVRVDPWCGEVTRDGKLVRVLPTGMAILLALMRAHPRALTRQELLVEIWGAHLPESDSLRSHIYQLRKHLNAGFDEPLIETLPGAGMRFRAPRAGEGIRGA</sequence>
<reference evidence="10" key="1">
    <citation type="submission" date="2021-12" db="EMBL/GenBank/DDBJ databases">
        <authorList>
            <person name="Ulrich A."/>
        </authorList>
    </citation>
    <scope>NUCLEOTIDE SEQUENCE</scope>
    <source>
        <strain evidence="10">A1P009</strain>
    </source>
</reference>
<dbReference type="PROSITE" id="PS50110">
    <property type="entry name" value="RESPONSE_REGULATORY"/>
    <property type="match status" value="1"/>
</dbReference>